<gene>
    <name evidence="1" type="ORF">B0I21_107119</name>
</gene>
<dbReference type="Proteomes" id="UP000294752">
    <property type="component" value="Unassembled WGS sequence"/>
</dbReference>
<proteinExistence type="predicted"/>
<accession>A0A4R7CZ19</accession>
<evidence type="ECO:0000313" key="2">
    <source>
        <dbReference type="Proteomes" id="UP000294752"/>
    </source>
</evidence>
<name>A0A4R7CZ19_9SPHI</name>
<dbReference type="AlphaFoldDB" id="A0A4R7CZ19"/>
<reference evidence="1 2" key="1">
    <citation type="submission" date="2019-03" db="EMBL/GenBank/DDBJ databases">
        <title>Genomic Encyclopedia of Type Strains, Phase III (KMG-III): the genomes of soil and plant-associated and newly described type strains.</title>
        <authorList>
            <person name="Whitman W."/>
        </authorList>
    </citation>
    <scope>NUCLEOTIDE SEQUENCE [LARGE SCALE GENOMIC DNA]</scope>
    <source>
        <strain evidence="1 2">CGMCC 1.12801</strain>
    </source>
</reference>
<keyword evidence="2" id="KW-1185">Reference proteome</keyword>
<organism evidence="1 2">
    <name type="scientific">Sphingobacterium paludis</name>
    <dbReference type="NCBI Taxonomy" id="1476465"/>
    <lineage>
        <taxon>Bacteria</taxon>
        <taxon>Pseudomonadati</taxon>
        <taxon>Bacteroidota</taxon>
        <taxon>Sphingobacteriia</taxon>
        <taxon>Sphingobacteriales</taxon>
        <taxon>Sphingobacteriaceae</taxon>
        <taxon>Sphingobacterium</taxon>
    </lineage>
</organism>
<evidence type="ECO:0000313" key="1">
    <source>
        <dbReference type="EMBL" id="TDS11776.1"/>
    </source>
</evidence>
<dbReference type="EMBL" id="SNZV01000007">
    <property type="protein sequence ID" value="TDS11776.1"/>
    <property type="molecule type" value="Genomic_DNA"/>
</dbReference>
<sequence length="134" mass="14728">MLLLACRSPRSTTGVVSTKDSTMLVLEEGQNLFLEREQINLTFARLLEDSRCPEGVQCVWAGVAAAELTAMGTFTRPQTLVVATADLPDKGYAKAAVFHRYTFRLTALTPYPAQGDPERAAQKRKIKLTVKAVK</sequence>
<comment type="caution">
    <text evidence="1">The sequence shown here is derived from an EMBL/GenBank/DDBJ whole genome shotgun (WGS) entry which is preliminary data.</text>
</comment>
<protein>
    <submittedName>
        <fullName evidence="1">Uncharacterized protein</fullName>
    </submittedName>
</protein>